<dbReference type="PANTHER" id="PTHR15074">
    <property type="entry name" value="METHYL-CPG-BINDING PROTEIN"/>
    <property type="match status" value="1"/>
</dbReference>
<name>A0AAD7PCD8_QUISA</name>
<accession>A0AAD7PCD8</accession>
<evidence type="ECO:0000313" key="5">
    <source>
        <dbReference type="Proteomes" id="UP001163823"/>
    </source>
</evidence>
<dbReference type="GO" id="GO:0003824">
    <property type="term" value="F:catalytic activity"/>
    <property type="evidence" value="ECO:0007669"/>
    <property type="project" value="InterPro"/>
</dbReference>
<protein>
    <submittedName>
        <fullName evidence="4">Methyl-CpG-binding domain protein 4-like protein</fullName>
    </submittedName>
</protein>
<feature type="compositionally biased region" description="Basic and acidic residues" evidence="3">
    <location>
        <begin position="175"/>
        <end position="187"/>
    </location>
</feature>
<feature type="compositionally biased region" description="Basic and acidic residues" evidence="3">
    <location>
        <begin position="334"/>
        <end position="346"/>
    </location>
</feature>
<dbReference type="EMBL" id="JARAOO010000012">
    <property type="protein sequence ID" value="KAJ7949947.1"/>
    <property type="molecule type" value="Genomic_DNA"/>
</dbReference>
<dbReference type="SUPFAM" id="SSF48150">
    <property type="entry name" value="DNA-glycosylase"/>
    <property type="match status" value="1"/>
</dbReference>
<dbReference type="GO" id="GO:0003677">
    <property type="term" value="F:DNA binding"/>
    <property type="evidence" value="ECO:0007669"/>
    <property type="project" value="InterPro"/>
</dbReference>
<feature type="region of interest" description="Disordered" evidence="3">
    <location>
        <begin position="1"/>
        <end position="39"/>
    </location>
</feature>
<feature type="region of interest" description="Disordered" evidence="3">
    <location>
        <begin position="134"/>
        <end position="156"/>
    </location>
</feature>
<gene>
    <name evidence="4" type="ORF">O6P43_030225</name>
</gene>
<evidence type="ECO:0000256" key="1">
    <source>
        <dbReference type="ARBA" id="ARBA00004123"/>
    </source>
</evidence>
<keyword evidence="2" id="KW-0539">Nucleus</keyword>
<dbReference type="PANTHER" id="PTHR15074:SF0">
    <property type="entry name" value="METHYL-CPG-BINDING DOMAIN PROTEIN 4-LIKE PROTEIN"/>
    <property type="match status" value="1"/>
</dbReference>
<feature type="compositionally biased region" description="Basic residues" evidence="3">
    <location>
        <begin position="561"/>
        <end position="571"/>
    </location>
</feature>
<feature type="region of interest" description="Disordered" evidence="3">
    <location>
        <begin position="365"/>
        <end position="391"/>
    </location>
</feature>
<feature type="compositionally biased region" description="Basic and acidic residues" evidence="3">
    <location>
        <begin position="140"/>
        <end position="152"/>
    </location>
</feature>
<feature type="region of interest" description="Disordered" evidence="3">
    <location>
        <begin position="522"/>
        <end position="548"/>
    </location>
</feature>
<dbReference type="FunFam" id="1.10.340.30:FF:000007">
    <property type="entry name" value="Methyl-CpG-binding domain protein 4"/>
    <property type="match status" value="1"/>
</dbReference>
<proteinExistence type="predicted"/>
<dbReference type="GO" id="GO:0005634">
    <property type="term" value="C:nucleus"/>
    <property type="evidence" value="ECO:0007669"/>
    <property type="project" value="UniProtKB-SubCell"/>
</dbReference>
<feature type="compositionally biased region" description="Basic and acidic residues" evidence="3">
    <location>
        <begin position="526"/>
        <end position="547"/>
    </location>
</feature>
<sequence>MQDEPIGLVSESHCHMKNQNKDRDDKKKRRKSKNMGKESQVFTINDEHERHHKYAGTKNVVTVNLVSVGVVDNFRKRRRKKVERCCIQSFNSQEAVNTEAEMNCQMKCRESLSGESGINGILKLEDILSQNIYKSGNGDSRMKNSEQNDDQRKLKRDTKALSPHFQRLVNRLKQYQEEKKKHSKDGSEPVIMNSRNENNCKGVNMKAKAHDCEAQLYDMPEAYVNLEQDKVQRNGNVIEIEKVDSSRKRKTKKGKKMEGVEVQNVSPCFYRSTECKEVVKVMNCQEAVKLDTEAELNCQMKCRKSVSGESGIDGILKLEDILLQNIYQSGGGDSRMKNSKQNDDQRKLKRDTKVLSPHFQRLVNRLKQHQEEEKKHSKDGPEPLIMNSRDENNCKGVNMKVKAHDCEAQLYDMPEAYVNLEQDKVQRNGNVIEIEKVDSSRKGKTKKGKKMEGVEVQNVSPCFYRSTECEEVVKVVNCQEAVKLDTEAEMNCQMKCRKSVSGESGINGILKLEDILSQNIYQSGDGDSRMKNSKQNDDRRKLKRDTEALSPYLQRLVNRLKQHQEKKKHSKDGHGPVIMNSRNENNYKEVNMKVKAHDCEAQLYDIPEAYVNLQQDKVQQNGNVIEIEKVDSSRKGQTKKGKKMEGVEVQNVTPCFYRSTECEEVVKVMNEQRDVKHKRLRKCLKSGSPSVNVSPYFRKVQKVEIADEYELKSKSSIQRSVESRIAVSVSGKLDEAYERITPDENELNHSDKNVIIFCESETESIARSCNNGNFKEDKIHLNGTEIETGKLNPKRKRKSENQKKMACVEIRKVSPYFQNSTGCQQVMKVMNEGEIMNIKPSKACKNHGSTLKVSPYFHKVPNEEYADGGLSEVKSSVAIKTKLSTYEMRDEAYERRAPDNTWEPPRSEFGLIQEDHAHDPWRVLVICMLLNRTTGLQAKRVISNLFTLCPNAKTATEVATNDIEKTIKILGLQKKRAIMIQRLSQDYLDDRWTHVTQLHGVGKYAADAYAIFCTGKWDRVRPTDHMLNYYWDFLYSIKHKL</sequence>
<feature type="region of interest" description="Disordered" evidence="3">
    <location>
        <begin position="329"/>
        <end position="353"/>
    </location>
</feature>
<dbReference type="Gene3D" id="1.10.340.30">
    <property type="entry name" value="Hypothetical protein, domain 2"/>
    <property type="match status" value="1"/>
</dbReference>
<evidence type="ECO:0000256" key="3">
    <source>
        <dbReference type="SAM" id="MobiDB-lite"/>
    </source>
</evidence>
<comment type="subcellular location">
    <subcellularLocation>
        <location evidence="1">Nucleus</location>
    </subcellularLocation>
</comment>
<feature type="region of interest" description="Disordered" evidence="3">
    <location>
        <begin position="561"/>
        <end position="581"/>
    </location>
</feature>
<comment type="caution">
    <text evidence="4">The sequence shown here is derived from an EMBL/GenBank/DDBJ whole genome shotgun (WGS) entry which is preliminary data.</text>
</comment>
<dbReference type="Proteomes" id="UP001163823">
    <property type="component" value="Chromosome 12"/>
</dbReference>
<dbReference type="AlphaFoldDB" id="A0AAD7PCD8"/>
<dbReference type="KEGG" id="qsa:O6P43_030225"/>
<keyword evidence="5" id="KW-1185">Reference proteome</keyword>
<feature type="compositionally biased region" description="Basic and acidic residues" evidence="3">
    <location>
        <begin position="368"/>
        <end position="381"/>
    </location>
</feature>
<dbReference type="InterPro" id="IPR011257">
    <property type="entry name" value="DNA_glycosylase"/>
</dbReference>
<dbReference type="GO" id="GO:0006281">
    <property type="term" value="P:DNA repair"/>
    <property type="evidence" value="ECO:0007669"/>
    <property type="project" value="InterPro"/>
</dbReference>
<evidence type="ECO:0000313" key="4">
    <source>
        <dbReference type="EMBL" id="KAJ7949947.1"/>
    </source>
</evidence>
<organism evidence="4 5">
    <name type="scientific">Quillaja saponaria</name>
    <name type="common">Soap bark tree</name>
    <dbReference type="NCBI Taxonomy" id="32244"/>
    <lineage>
        <taxon>Eukaryota</taxon>
        <taxon>Viridiplantae</taxon>
        <taxon>Streptophyta</taxon>
        <taxon>Embryophyta</taxon>
        <taxon>Tracheophyta</taxon>
        <taxon>Spermatophyta</taxon>
        <taxon>Magnoliopsida</taxon>
        <taxon>eudicotyledons</taxon>
        <taxon>Gunneridae</taxon>
        <taxon>Pentapetalae</taxon>
        <taxon>rosids</taxon>
        <taxon>fabids</taxon>
        <taxon>Fabales</taxon>
        <taxon>Quillajaceae</taxon>
        <taxon>Quillaja</taxon>
    </lineage>
</organism>
<evidence type="ECO:0000256" key="2">
    <source>
        <dbReference type="ARBA" id="ARBA00023242"/>
    </source>
</evidence>
<dbReference type="InterPro" id="IPR045138">
    <property type="entry name" value="MeCP2/MBD4"/>
</dbReference>
<feature type="region of interest" description="Disordered" evidence="3">
    <location>
        <begin position="175"/>
        <end position="197"/>
    </location>
</feature>
<reference evidence="4" key="1">
    <citation type="journal article" date="2023" name="Science">
        <title>Elucidation of the pathway for biosynthesis of saponin adjuvants from the soapbark tree.</title>
        <authorList>
            <person name="Reed J."/>
            <person name="Orme A."/>
            <person name="El-Demerdash A."/>
            <person name="Owen C."/>
            <person name="Martin L.B.B."/>
            <person name="Misra R.C."/>
            <person name="Kikuchi S."/>
            <person name="Rejzek M."/>
            <person name="Martin A.C."/>
            <person name="Harkess A."/>
            <person name="Leebens-Mack J."/>
            <person name="Louveau T."/>
            <person name="Stephenson M.J."/>
            <person name="Osbourn A."/>
        </authorList>
    </citation>
    <scope>NUCLEOTIDE SEQUENCE</scope>
    <source>
        <strain evidence="4">S10</strain>
    </source>
</reference>